<name>A0A8J3CXT2_9BACT</name>
<sequence>MRKYPLYDLDDKEFENLTTLLCRKILGEGVIPFAQGTDGGRDAKFNGKANLFPSESKPWEGKIVIQAKHTNKINASCSDSDFQRRLKNEVLPAIERLKEIDKIEYYLLFTNSKLTGKQDEKIEDLIDANTGIPNVIIADEKIQMWLQSYPDIVKEAKLQDLLRPLQFDESDLKSVIEAFHKYLPSTDPLDKNIVDFSYVDMAKKNELNKLSKDYFDNVMQRHYSHFESIDSFLKDPINKPLKEQFDDLVDELNAKITIYQNDYFAFERLLDELYDYVISNNKEFFGSGRKRLVRVFINYMYCNCFIGKKVDA</sequence>
<comment type="caution">
    <text evidence="2">The sequence shown here is derived from an EMBL/GenBank/DDBJ whole genome shotgun (WGS) entry which is preliminary data.</text>
</comment>
<organism evidence="2 3">
    <name type="scientific">Mongoliitalea lutea</name>
    <dbReference type="NCBI Taxonomy" id="849756"/>
    <lineage>
        <taxon>Bacteria</taxon>
        <taxon>Pseudomonadati</taxon>
        <taxon>Bacteroidota</taxon>
        <taxon>Cytophagia</taxon>
        <taxon>Cytophagales</taxon>
        <taxon>Cyclobacteriaceae</taxon>
        <taxon>Mongoliitalea</taxon>
    </lineage>
</organism>
<dbReference type="InterPro" id="IPR046917">
    <property type="entry name" value="ABC-3C_CTD12"/>
</dbReference>
<gene>
    <name evidence="2" type="ORF">GCM10008106_23310</name>
</gene>
<keyword evidence="3" id="KW-1185">Reference proteome</keyword>
<feature type="domain" description="ABC-three component systems C-terminal" evidence="1">
    <location>
        <begin position="164"/>
        <end position="307"/>
    </location>
</feature>
<dbReference type="EMBL" id="BMYF01000014">
    <property type="protein sequence ID" value="GHB41672.1"/>
    <property type="molecule type" value="Genomic_DNA"/>
</dbReference>
<accession>A0A8J3CXT2</accession>
<dbReference type="RefSeq" id="WP_189582583.1">
    <property type="nucleotide sequence ID" value="NZ_BMYF01000014.1"/>
</dbReference>
<evidence type="ECO:0000313" key="2">
    <source>
        <dbReference type="EMBL" id="GHB41672.1"/>
    </source>
</evidence>
<dbReference type="AlphaFoldDB" id="A0A8J3CXT2"/>
<dbReference type="Pfam" id="PF20279">
    <property type="entry name" value="CTD12"/>
    <property type="match status" value="1"/>
</dbReference>
<evidence type="ECO:0000259" key="1">
    <source>
        <dbReference type="Pfam" id="PF20279"/>
    </source>
</evidence>
<reference evidence="2" key="2">
    <citation type="submission" date="2020-09" db="EMBL/GenBank/DDBJ databases">
        <authorList>
            <person name="Sun Q."/>
            <person name="Kim S."/>
        </authorList>
    </citation>
    <scope>NUCLEOTIDE SEQUENCE</scope>
    <source>
        <strain evidence="2">KCTC 23224</strain>
    </source>
</reference>
<dbReference type="Proteomes" id="UP000642809">
    <property type="component" value="Unassembled WGS sequence"/>
</dbReference>
<proteinExistence type="predicted"/>
<reference evidence="2" key="1">
    <citation type="journal article" date="2014" name="Int. J. Syst. Evol. Microbiol.">
        <title>Complete genome sequence of Corynebacterium casei LMG S-19264T (=DSM 44701T), isolated from a smear-ripened cheese.</title>
        <authorList>
            <consortium name="US DOE Joint Genome Institute (JGI-PGF)"/>
            <person name="Walter F."/>
            <person name="Albersmeier A."/>
            <person name="Kalinowski J."/>
            <person name="Ruckert C."/>
        </authorList>
    </citation>
    <scope>NUCLEOTIDE SEQUENCE</scope>
    <source>
        <strain evidence="2">KCTC 23224</strain>
    </source>
</reference>
<protein>
    <recommendedName>
        <fullName evidence="1">ABC-three component systems C-terminal domain-containing protein</fullName>
    </recommendedName>
</protein>
<evidence type="ECO:0000313" key="3">
    <source>
        <dbReference type="Proteomes" id="UP000642809"/>
    </source>
</evidence>